<feature type="domain" description="Putative beta-lactamase-inhibitor-like PepSY-like" evidence="1">
    <location>
        <begin position="16"/>
        <end position="61"/>
    </location>
</feature>
<name>A0A1T5CST0_9FLAO</name>
<evidence type="ECO:0000313" key="2">
    <source>
        <dbReference type="EMBL" id="SKB62381.1"/>
    </source>
</evidence>
<reference evidence="3" key="1">
    <citation type="submission" date="2017-02" db="EMBL/GenBank/DDBJ databases">
        <authorList>
            <person name="Varghese N."/>
            <person name="Submissions S."/>
        </authorList>
    </citation>
    <scope>NUCLEOTIDE SEQUENCE [LARGE SCALE GENOMIC DNA]</scope>
    <source>
        <strain evidence="3">DSM 23405</strain>
    </source>
</reference>
<dbReference type="RefSeq" id="WP_079721038.1">
    <property type="nucleotide sequence ID" value="NZ_FUYY01000003.1"/>
</dbReference>
<dbReference type="EMBL" id="FUYY01000003">
    <property type="protein sequence ID" value="SKB62381.1"/>
    <property type="molecule type" value="Genomic_DNA"/>
</dbReference>
<dbReference type="Gene3D" id="3.10.450.360">
    <property type="match status" value="1"/>
</dbReference>
<proteinExistence type="predicted"/>
<organism evidence="2 3">
    <name type="scientific">Salegentibacter holothuriorum</name>
    <dbReference type="NCBI Taxonomy" id="241145"/>
    <lineage>
        <taxon>Bacteria</taxon>
        <taxon>Pseudomonadati</taxon>
        <taxon>Bacteroidota</taxon>
        <taxon>Flavobacteriia</taxon>
        <taxon>Flavobacteriales</taxon>
        <taxon>Flavobacteriaceae</taxon>
        <taxon>Salegentibacter</taxon>
    </lineage>
</organism>
<dbReference type="Proteomes" id="UP000190230">
    <property type="component" value="Unassembled WGS sequence"/>
</dbReference>
<keyword evidence="3" id="KW-1185">Reference proteome</keyword>
<dbReference type="PROSITE" id="PS51257">
    <property type="entry name" value="PROKAR_LIPOPROTEIN"/>
    <property type="match status" value="1"/>
</dbReference>
<dbReference type="Pfam" id="PF11396">
    <property type="entry name" value="PepSY_like"/>
    <property type="match status" value="2"/>
</dbReference>
<evidence type="ECO:0000259" key="1">
    <source>
        <dbReference type="Pfam" id="PF11396"/>
    </source>
</evidence>
<accession>A0A1T5CST0</accession>
<protein>
    <submittedName>
        <fullName evidence="2">Putative beta-lactamase-inhibitor-like, PepSY-like</fullName>
    </submittedName>
</protein>
<evidence type="ECO:0000313" key="3">
    <source>
        <dbReference type="Proteomes" id="UP000190230"/>
    </source>
</evidence>
<dbReference type="OrthoDB" id="1121502at2"/>
<gene>
    <name evidence="2" type="ORF">SAMN05660776_2187</name>
</gene>
<feature type="domain" description="Putative beta-lactamase-inhibitor-like PepSY-like" evidence="1">
    <location>
        <begin position="80"/>
        <end position="138"/>
    </location>
</feature>
<dbReference type="STRING" id="241145.SAMN05660776_2187"/>
<dbReference type="AlphaFoldDB" id="A0A1T5CST0"/>
<sequence length="147" mass="16720">MKKITFLVLAIAMVFTACEDDDLRNSDIPSVVLNGFTEKFTKATNVEWEKMADVFEAEFEVDRVEYNAILNLDGTIVKYKYTISYDALPQAVQASITADYDSTKIDDIELIQISEMSYYQVEFDAEPNDNKIIFEKSGETANDVAPW</sequence>
<dbReference type="SUPFAM" id="SSF160574">
    <property type="entry name" value="BT0923-like"/>
    <property type="match status" value="1"/>
</dbReference>
<dbReference type="InterPro" id="IPR021533">
    <property type="entry name" value="PepSY-like"/>
</dbReference>